<dbReference type="CDD" id="cd19590">
    <property type="entry name" value="serpin_thermopin-like"/>
    <property type="match status" value="1"/>
</dbReference>
<reference evidence="4 5" key="1">
    <citation type="journal article" date="2015" name="Sci. Rep.">
        <title>A comparative genomics and reductive dehalogenase gene transcription study of two chloroethene-respiring bacteria, Dehalococcoides mccartyi strains MB and 11a.</title>
        <authorList>
            <person name="Low A."/>
            <person name="Shen Z."/>
            <person name="Cheng D."/>
            <person name="Rogers M.J."/>
            <person name="Lee P.K."/>
            <person name="He J."/>
        </authorList>
    </citation>
    <scope>NUCLEOTIDE SEQUENCE [LARGE SCALE GENOMIC DNA]</scope>
    <source>
        <strain evidence="4 5">MB</strain>
    </source>
</reference>
<dbReference type="OrthoDB" id="9764871at2"/>
<dbReference type="InterPro" id="IPR023796">
    <property type="entry name" value="Serpin_dom"/>
</dbReference>
<accession>A0A0V8M3I9</accession>
<comment type="similarity">
    <text evidence="1">Belongs to the serpin family.</text>
</comment>
<dbReference type="GO" id="GO:0004867">
    <property type="term" value="F:serine-type endopeptidase inhibitor activity"/>
    <property type="evidence" value="ECO:0007669"/>
    <property type="project" value="InterPro"/>
</dbReference>
<comment type="caution">
    <text evidence="4">The sequence shown here is derived from an EMBL/GenBank/DDBJ whole genome shotgun (WGS) entry which is preliminary data.</text>
</comment>
<sequence>MKTKLALSLLAVVSLFTFTACAGGVSAEELKSDKDRTLSPNVSQQSLNTQVQANNDLAFKLYRYLKGTEEGNFFYSPFSISIALAMTYAGADTATKTEMQNTLNYLLPDADLHAFFNFIDQELNKREAQAKEADEGTFELKLVNAIWGQKDYTFLSDFLDTLAQNYGAGLRVLDFAANSEEARKVINDWVSDATKDKIKDLIPADGIDATTRLVLTNAIYFNAAWAKPFDEENTQSGLFYLQNGTSVNVQMLRQIENHGYYNGDDFQAVELAYAGNGLSMVIILPDEGKFAQVEDALSGQMLAEILSSIKSNQINLSLPKFSFESKFTLKDALSSLGMPTAFGSQADFSKMDGEYNLMIGDVFHKSFISVSEDGTEAAAATAVSMNLTSAPTELVTLSIDRAFIFCIVDMATGTTLFTGRVTDPTA</sequence>
<dbReference type="GO" id="GO:0008233">
    <property type="term" value="F:peptidase activity"/>
    <property type="evidence" value="ECO:0007669"/>
    <property type="project" value="UniProtKB-KW"/>
</dbReference>
<name>A0A0V8M3I9_9CHLR</name>
<evidence type="ECO:0000256" key="1">
    <source>
        <dbReference type="RuleBase" id="RU000411"/>
    </source>
</evidence>
<dbReference type="PATRIC" id="fig|61435.5.peg.534"/>
<dbReference type="RefSeq" id="WP_058292288.1">
    <property type="nucleotide sequence ID" value="NZ_JGYD01000011.1"/>
</dbReference>
<feature type="domain" description="Serpin" evidence="3">
    <location>
        <begin position="59"/>
        <end position="424"/>
    </location>
</feature>
<dbReference type="Gene3D" id="2.30.39.10">
    <property type="entry name" value="Alpha-1-antitrypsin, domain 1"/>
    <property type="match status" value="1"/>
</dbReference>
<gene>
    <name evidence="4" type="ORF">DA01_02645</name>
</gene>
<protein>
    <submittedName>
        <fullName evidence="4">Serine protease</fullName>
    </submittedName>
</protein>
<feature type="chain" id="PRO_5006894132" evidence="2">
    <location>
        <begin position="23"/>
        <end position="426"/>
    </location>
</feature>
<dbReference type="InterPro" id="IPR000215">
    <property type="entry name" value="Serpin_fam"/>
</dbReference>
<dbReference type="GO" id="GO:0006508">
    <property type="term" value="P:proteolysis"/>
    <property type="evidence" value="ECO:0007669"/>
    <property type="project" value="UniProtKB-KW"/>
</dbReference>
<dbReference type="AlphaFoldDB" id="A0A0V8M3I9"/>
<dbReference type="PROSITE" id="PS51257">
    <property type="entry name" value="PROKAR_LIPOPROTEIN"/>
    <property type="match status" value="1"/>
</dbReference>
<keyword evidence="2" id="KW-0732">Signal</keyword>
<evidence type="ECO:0000256" key="2">
    <source>
        <dbReference type="SAM" id="SignalP"/>
    </source>
</evidence>
<dbReference type="InterPro" id="IPR042178">
    <property type="entry name" value="Serpin_sf_1"/>
</dbReference>
<keyword evidence="4" id="KW-0645">Protease</keyword>
<dbReference type="SMART" id="SM00093">
    <property type="entry name" value="SERPIN"/>
    <property type="match status" value="1"/>
</dbReference>
<evidence type="ECO:0000259" key="3">
    <source>
        <dbReference type="SMART" id="SM00093"/>
    </source>
</evidence>
<dbReference type="SUPFAM" id="SSF56574">
    <property type="entry name" value="Serpins"/>
    <property type="match status" value="1"/>
</dbReference>
<evidence type="ECO:0000313" key="4">
    <source>
        <dbReference type="EMBL" id="KSV18341.1"/>
    </source>
</evidence>
<feature type="signal peptide" evidence="2">
    <location>
        <begin position="1"/>
        <end position="22"/>
    </location>
</feature>
<dbReference type="PANTHER" id="PTHR11461:SF211">
    <property type="entry name" value="GH10112P-RELATED"/>
    <property type="match status" value="1"/>
</dbReference>
<dbReference type="Gene3D" id="3.30.497.10">
    <property type="entry name" value="Antithrombin, subunit I, domain 2"/>
    <property type="match status" value="1"/>
</dbReference>
<organism evidence="4 5">
    <name type="scientific">Dehalococcoides mccartyi</name>
    <dbReference type="NCBI Taxonomy" id="61435"/>
    <lineage>
        <taxon>Bacteria</taxon>
        <taxon>Bacillati</taxon>
        <taxon>Chloroflexota</taxon>
        <taxon>Dehalococcoidia</taxon>
        <taxon>Dehalococcoidales</taxon>
        <taxon>Dehalococcoidaceae</taxon>
        <taxon>Dehalococcoides</taxon>
    </lineage>
</organism>
<keyword evidence="4" id="KW-0378">Hydrolase</keyword>
<dbReference type="EMBL" id="JGYD01000011">
    <property type="protein sequence ID" value="KSV18341.1"/>
    <property type="molecule type" value="Genomic_DNA"/>
</dbReference>
<dbReference type="PANTHER" id="PTHR11461">
    <property type="entry name" value="SERINE PROTEASE INHIBITOR, SERPIN"/>
    <property type="match status" value="1"/>
</dbReference>
<dbReference type="Proteomes" id="UP000053577">
    <property type="component" value="Unassembled WGS sequence"/>
</dbReference>
<dbReference type="InterPro" id="IPR036186">
    <property type="entry name" value="Serpin_sf"/>
</dbReference>
<dbReference type="GO" id="GO:0005615">
    <property type="term" value="C:extracellular space"/>
    <property type="evidence" value="ECO:0007669"/>
    <property type="project" value="InterPro"/>
</dbReference>
<proteinExistence type="inferred from homology"/>
<dbReference type="Pfam" id="PF00079">
    <property type="entry name" value="Serpin"/>
    <property type="match status" value="1"/>
</dbReference>
<evidence type="ECO:0000313" key="5">
    <source>
        <dbReference type="Proteomes" id="UP000053577"/>
    </source>
</evidence>
<dbReference type="InterPro" id="IPR042185">
    <property type="entry name" value="Serpin_sf_2"/>
</dbReference>